<organism evidence="10">
    <name type="scientific">Burkholderia cenocepacia</name>
    <dbReference type="NCBI Taxonomy" id="95486"/>
    <lineage>
        <taxon>Bacteria</taxon>
        <taxon>Pseudomonadati</taxon>
        <taxon>Pseudomonadota</taxon>
        <taxon>Betaproteobacteria</taxon>
        <taxon>Burkholderiales</taxon>
        <taxon>Burkholderiaceae</taxon>
        <taxon>Burkholderia</taxon>
        <taxon>Burkholderia cepacia complex</taxon>
    </lineage>
</organism>
<evidence type="ECO:0000256" key="6">
    <source>
        <dbReference type="ARBA" id="ARBA00023002"/>
    </source>
</evidence>
<dbReference type="SUPFAM" id="SSF56645">
    <property type="entry name" value="Acyl-CoA dehydrogenase NM domain-like"/>
    <property type="match status" value="1"/>
</dbReference>
<dbReference type="GO" id="GO:0050660">
    <property type="term" value="F:flavin adenine dinucleotide binding"/>
    <property type="evidence" value="ECO:0007669"/>
    <property type="project" value="InterPro"/>
</dbReference>
<comment type="similarity">
    <text evidence="2">Belongs to the acyl-CoA dehydrogenase family.</text>
</comment>
<proteinExistence type="inferred from homology"/>
<dbReference type="FunFam" id="2.40.110.10:FF:000002">
    <property type="entry name" value="Acyl-CoA dehydrogenase fadE12"/>
    <property type="match status" value="1"/>
</dbReference>
<dbReference type="Gene3D" id="1.20.140.10">
    <property type="entry name" value="Butyryl-CoA Dehydrogenase, subunit A, domain 3"/>
    <property type="match status" value="1"/>
</dbReference>
<feature type="domain" description="Acyl-CoA dehydrogenase/oxidase C-terminal" evidence="7">
    <location>
        <begin position="242"/>
        <end position="387"/>
    </location>
</feature>
<comment type="caution">
    <text evidence="10">The sequence shown here is derived from an EMBL/GenBank/DDBJ whole genome shotgun (WGS) entry which is preliminary data.</text>
</comment>
<dbReference type="GO" id="GO:0003995">
    <property type="term" value="F:acyl-CoA dehydrogenase activity"/>
    <property type="evidence" value="ECO:0007669"/>
    <property type="project" value="InterPro"/>
</dbReference>
<dbReference type="PROSITE" id="PS00072">
    <property type="entry name" value="ACYL_COA_DH_1"/>
    <property type="match status" value="1"/>
</dbReference>
<dbReference type="Gene3D" id="2.40.110.10">
    <property type="entry name" value="Butyryl-CoA Dehydrogenase, subunit A, domain 2"/>
    <property type="match status" value="1"/>
</dbReference>
<sequence>MEIPELSGALAYGTPFTPEEELYRRTVRTFIEREIEPHYQQISARGEDRRALWLKAGAAGMLGACIPEQYGGAGATTLCNVILSYELARSESYATLGSLFATDLATSLLVEANASHLLDIWAPKILAGEAIQCMALTEPDAGSDATAIRASARRDGDHYVINGSKTYITNGDVADLIYVVVKTDPAARGHGMSILLVEGDTPGVTKRPLKTMSFAAGNTAEIHFDNASVPIGNLVGTEGGAFRLLMSSIAVDRLQMGARALAQAELAFDLTLDYVKARKAFGATLFDLQNTQFKLAEIRTDIEAGRAFLHESVRKVRAGVCGEADSASAKLWLTEMSHRAVDACLQFFGGAGFMDEMPISRIYTANRVLRIYAGTSEILKLVIARSL</sequence>
<comment type="cofactor">
    <cofactor evidence="1">
        <name>FAD</name>
        <dbReference type="ChEBI" id="CHEBI:57692"/>
    </cofactor>
</comment>
<dbReference type="GO" id="GO:0033539">
    <property type="term" value="P:fatty acid beta-oxidation using acyl-CoA dehydrogenase"/>
    <property type="evidence" value="ECO:0007669"/>
    <property type="project" value="TreeGrafter"/>
</dbReference>
<dbReference type="Pfam" id="PF02770">
    <property type="entry name" value="Acyl-CoA_dh_M"/>
    <property type="match status" value="1"/>
</dbReference>
<feature type="domain" description="Acyl-CoA oxidase/dehydrogenase middle" evidence="8">
    <location>
        <begin position="133"/>
        <end position="226"/>
    </location>
</feature>
<accession>A0A071MUC2</accession>
<dbReference type="InterPro" id="IPR036250">
    <property type="entry name" value="AcylCo_DH-like_C"/>
</dbReference>
<evidence type="ECO:0000256" key="4">
    <source>
        <dbReference type="ARBA" id="ARBA00022630"/>
    </source>
</evidence>
<evidence type="ECO:0000259" key="7">
    <source>
        <dbReference type="Pfam" id="PF00441"/>
    </source>
</evidence>
<dbReference type="SUPFAM" id="SSF47203">
    <property type="entry name" value="Acyl-CoA dehydrogenase C-terminal domain-like"/>
    <property type="match status" value="1"/>
</dbReference>
<dbReference type="InterPro" id="IPR009100">
    <property type="entry name" value="AcylCoA_DH/oxidase_NM_dom_sf"/>
</dbReference>
<dbReference type="FunFam" id="1.20.140.10:FF:000001">
    <property type="entry name" value="Acyl-CoA dehydrogenase"/>
    <property type="match status" value="1"/>
</dbReference>
<dbReference type="AlphaFoldDB" id="A0A071MUC2"/>
<evidence type="ECO:0000259" key="8">
    <source>
        <dbReference type="Pfam" id="PF02770"/>
    </source>
</evidence>
<evidence type="ECO:0000259" key="9">
    <source>
        <dbReference type="Pfam" id="PF02771"/>
    </source>
</evidence>
<dbReference type="InterPro" id="IPR009075">
    <property type="entry name" value="AcylCo_DH/oxidase_C"/>
</dbReference>
<evidence type="ECO:0000256" key="2">
    <source>
        <dbReference type="ARBA" id="ARBA00009347"/>
    </source>
</evidence>
<keyword evidence="4" id="KW-0285">Flavoprotein</keyword>
<dbReference type="InterPro" id="IPR013786">
    <property type="entry name" value="AcylCoA_DH/ox_N"/>
</dbReference>
<dbReference type="OrthoDB" id="9770681at2"/>
<dbReference type="Pfam" id="PF00441">
    <property type="entry name" value="Acyl-CoA_dh_1"/>
    <property type="match status" value="1"/>
</dbReference>
<gene>
    <name evidence="10" type="ORF">DT99_08315</name>
</gene>
<dbReference type="InterPro" id="IPR037069">
    <property type="entry name" value="AcylCoA_DH/ox_N_sf"/>
</dbReference>
<dbReference type="InterPro" id="IPR046373">
    <property type="entry name" value="Acyl-CoA_Oxase/DH_mid-dom_sf"/>
</dbReference>
<evidence type="ECO:0000256" key="1">
    <source>
        <dbReference type="ARBA" id="ARBA00001974"/>
    </source>
</evidence>
<dbReference type="GO" id="GO:0005737">
    <property type="term" value="C:cytoplasm"/>
    <property type="evidence" value="ECO:0007669"/>
    <property type="project" value="TreeGrafter"/>
</dbReference>
<keyword evidence="5" id="KW-0274">FAD</keyword>
<dbReference type="InterPro" id="IPR006089">
    <property type="entry name" value="Acyl-CoA_DH_CS"/>
</dbReference>
<dbReference type="InterPro" id="IPR006091">
    <property type="entry name" value="Acyl-CoA_Oxase/DH_mid-dom"/>
</dbReference>
<dbReference type="Pfam" id="PF02771">
    <property type="entry name" value="Acyl-CoA_dh_N"/>
    <property type="match status" value="1"/>
</dbReference>
<evidence type="ECO:0000313" key="10">
    <source>
        <dbReference type="EMBL" id="KEA60081.1"/>
    </source>
</evidence>
<evidence type="ECO:0000256" key="3">
    <source>
        <dbReference type="ARBA" id="ARBA00019125"/>
    </source>
</evidence>
<dbReference type="Gene3D" id="1.10.540.10">
    <property type="entry name" value="Acyl-CoA dehydrogenase/oxidase, N-terminal domain"/>
    <property type="match status" value="1"/>
</dbReference>
<reference evidence="10" key="1">
    <citation type="submission" date="2014-04" db="EMBL/GenBank/DDBJ databases">
        <title>In planta biocontrol of soil-borne Fusarium wilt of banana through a plant endophytic bacterium, Burkholderia cenocepacia 869T2.</title>
        <authorList>
            <person name="Ho Y.-N."/>
            <person name="Chiang H.-M."/>
            <person name="Chao C.-P."/>
            <person name="Su C.-C."/>
            <person name="Hsu H.-F."/>
            <person name="Guo C.-T."/>
            <person name="Hsieh J.-L."/>
            <person name="Huang C.-C."/>
        </authorList>
    </citation>
    <scope>NUCLEOTIDE SEQUENCE [LARGE SCALE GENOMIC DNA]</scope>
    <source>
        <strain evidence="10">869T2</strain>
    </source>
</reference>
<name>A0A071MUC2_9BURK</name>
<dbReference type="EMBL" id="JJOA01000007">
    <property type="protein sequence ID" value="KEA60081.1"/>
    <property type="molecule type" value="Genomic_DNA"/>
</dbReference>
<dbReference type="InterPro" id="IPR050741">
    <property type="entry name" value="Acyl-CoA_dehydrogenase"/>
</dbReference>
<protein>
    <recommendedName>
        <fullName evidence="3">Medium-chain specific acyl-CoA dehydrogenase, mitochondrial</fullName>
    </recommendedName>
</protein>
<keyword evidence="6" id="KW-0560">Oxidoreductase</keyword>
<dbReference type="PANTHER" id="PTHR48083">
    <property type="entry name" value="MEDIUM-CHAIN SPECIFIC ACYL-COA DEHYDROGENASE, MITOCHONDRIAL-RELATED"/>
    <property type="match status" value="1"/>
</dbReference>
<evidence type="ECO:0000256" key="5">
    <source>
        <dbReference type="ARBA" id="ARBA00022827"/>
    </source>
</evidence>
<feature type="domain" description="Acyl-CoA dehydrogenase/oxidase N-terminal" evidence="9">
    <location>
        <begin position="17"/>
        <end position="129"/>
    </location>
</feature>
<dbReference type="PANTHER" id="PTHR48083:SF2">
    <property type="entry name" value="MEDIUM-CHAIN SPECIFIC ACYL-COA DEHYDROGENASE, MITOCHONDRIAL"/>
    <property type="match status" value="1"/>
</dbReference>